<dbReference type="Gene3D" id="3.80.10.10">
    <property type="entry name" value="Ribonuclease Inhibitor"/>
    <property type="match status" value="1"/>
</dbReference>
<evidence type="ECO:0008006" key="3">
    <source>
        <dbReference type="Google" id="ProtNLM"/>
    </source>
</evidence>
<reference evidence="1 2" key="1">
    <citation type="submission" date="2014-02" db="EMBL/GenBank/DDBJ databases">
        <title>Single nucleus genome sequencing reveals high similarity among nuclei of an endomycorrhizal fungus.</title>
        <authorList>
            <person name="Lin K."/>
            <person name="Geurts R."/>
            <person name="Zhang Z."/>
            <person name="Limpens E."/>
            <person name="Saunders D.G."/>
            <person name="Mu D."/>
            <person name="Pang E."/>
            <person name="Cao H."/>
            <person name="Cha H."/>
            <person name="Lin T."/>
            <person name="Zhou Q."/>
            <person name="Shang Y."/>
            <person name="Li Y."/>
            <person name="Ivanov S."/>
            <person name="Sharma T."/>
            <person name="Velzen R.V."/>
            <person name="Ruijter N.D."/>
            <person name="Aanen D.K."/>
            <person name="Win J."/>
            <person name="Kamoun S."/>
            <person name="Bisseling T."/>
            <person name="Huang S."/>
        </authorList>
    </citation>
    <scope>NUCLEOTIDE SEQUENCE [LARGE SCALE GENOMIC DNA]</scope>
    <source>
        <strain evidence="2">DAOM197198w</strain>
    </source>
</reference>
<evidence type="ECO:0000313" key="1">
    <source>
        <dbReference type="EMBL" id="EXX50661.1"/>
    </source>
</evidence>
<sequence length="507" mass="59870">MSRLDKDVLFLIFEELKDDSKSLFSCLMVNRLWCETVIPILWRNPWFHDINYYSKTYLFAIIASYLSDDTKKFLMKQLPSVSHQSLLFDYVSFCRSINVNIMKSIISVGSSSASNRLFLQQEFYNLFMKKCSELKYLDMRSIEHQIFNFPEAKLRFESLYELKCDTSIDSSYFYGLAHISQYIQKIIVVNNAKTKANFGVVKLIEVQKNLKYFELIDEFYTYSSSIYYVPDKKKAANSIDPILLALEKKADIINHLKIYLVYIGQTLHKVLPKLYKLKTLIVNDFRYTNEEQLRMCVYHDLEILKIDYCNLKTASIIIENSGGHLKKILLGTYEPDHIDDFYDDSLTFIRKIYQYCPSIEYLPLAFSPSKEHFEEFEKLLNVCQNLKSLSLIMCDMEEQVTEKNLSENGEELLKIIIKSAPTNLREIRFLYDFKFSLGTFEEFLVKWRGRPSLSILTYKPIFREENYVKLINKYKNNGVIKDFRCESFINVVKYGLSCEYYMLPHLL</sequence>
<dbReference type="HOGENOM" id="CLU_028913_8_1_1"/>
<dbReference type="SUPFAM" id="SSF52047">
    <property type="entry name" value="RNI-like"/>
    <property type="match status" value="1"/>
</dbReference>
<dbReference type="Proteomes" id="UP000022910">
    <property type="component" value="Unassembled WGS sequence"/>
</dbReference>
<name>A0A015JU97_RHIIW</name>
<organism evidence="1 2">
    <name type="scientific">Rhizophagus irregularis (strain DAOM 197198w)</name>
    <name type="common">Glomus intraradices</name>
    <dbReference type="NCBI Taxonomy" id="1432141"/>
    <lineage>
        <taxon>Eukaryota</taxon>
        <taxon>Fungi</taxon>
        <taxon>Fungi incertae sedis</taxon>
        <taxon>Mucoromycota</taxon>
        <taxon>Glomeromycotina</taxon>
        <taxon>Glomeromycetes</taxon>
        <taxon>Glomerales</taxon>
        <taxon>Glomeraceae</taxon>
        <taxon>Rhizophagus</taxon>
    </lineage>
</organism>
<gene>
    <name evidence="1" type="ORF">RirG_268760</name>
</gene>
<keyword evidence="2" id="KW-1185">Reference proteome</keyword>
<dbReference type="EMBL" id="JEMT01029850">
    <property type="protein sequence ID" value="EXX50661.1"/>
    <property type="molecule type" value="Genomic_DNA"/>
</dbReference>
<evidence type="ECO:0000313" key="2">
    <source>
        <dbReference type="Proteomes" id="UP000022910"/>
    </source>
</evidence>
<comment type="caution">
    <text evidence="1">The sequence shown here is derived from an EMBL/GenBank/DDBJ whole genome shotgun (WGS) entry which is preliminary data.</text>
</comment>
<proteinExistence type="predicted"/>
<dbReference type="InterPro" id="IPR032675">
    <property type="entry name" value="LRR_dom_sf"/>
</dbReference>
<dbReference type="AlphaFoldDB" id="A0A015JU97"/>
<protein>
    <recommendedName>
        <fullName evidence="3">F-box domain-containing protein</fullName>
    </recommendedName>
</protein>
<dbReference type="OrthoDB" id="10287730at2759"/>
<accession>A0A015JU97</accession>